<evidence type="ECO:0000313" key="4">
    <source>
        <dbReference type="EMBL" id="VEI02987.1"/>
    </source>
</evidence>
<keyword evidence="2" id="KW-1133">Transmembrane helix</keyword>
<evidence type="ECO:0000259" key="3">
    <source>
        <dbReference type="Pfam" id="PF19982"/>
    </source>
</evidence>
<feature type="region of interest" description="Disordered" evidence="1">
    <location>
        <begin position="96"/>
        <end position="149"/>
    </location>
</feature>
<sequence length="515" mass="54245">MIAAAVLPVLVLSVVLWKVARVGFYAALLLVFAFWWQLLSVIYIESHPGLLLVSTWSVAQSIGASWALSWAFSSFLAGTLLVVWLGSHHGNRHLAGDRTAGASLPPSSGPALEGAPQPDHGTVGPTTLQQRLDGGSSTELDGGNPVDSPAPKSSLLAGSGKFPLAVAFTAALYAFVDAVISPNALTGAGDVRATFYQTASLPFALELSVGAPVFAVMAGIVAVRNKPGSGLRKISYLVFLMGLVTLYLTGVEFTGYVQHAFSFFLPAMLVQSDRLRARRDGTRRRLSKWWGVGAVMVGAFALFKLLSFRQVTIYSEVAGSTLSRFMYRAFALQGEVFWATFAKFGDAPVFSQLSSELQVLAGRAPSTQSGIYVLMDALSPSGANQAGYTLNSGYPAILIYIFGSGLATVGVCFLGGLLFGLIALVVAHSILRGSMLLAACGYGVLYSLYLAFTMGGALYISSRLMYVSLVGLVIAALRQAGTERESEPDKLGSPGHGSTGDAILSSHDSEVGENA</sequence>
<keyword evidence="5" id="KW-1185">Reference proteome</keyword>
<dbReference type="STRING" id="1122997.GCA_000425285_02630"/>
<feature type="transmembrane region" description="Helical" evidence="2">
    <location>
        <begin position="458"/>
        <end position="477"/>
    </location>
</feature>
<feature type="transmembrane region" description="Helical" evidence="2">
    <location>
        <begin position="64"/>
        <end position="85"/>
    </location>
</feature>
<organism evidence="4 5">
    <name type="scientific">Acidipropionibacterium jensenii</name>
    <dbReference type="NCBI Taxonomy" id="1749"/>
    <lineage>
        <taxon>Bacteria</taxon>
        <taxon>Bacillati</taxon>
        <taxon>Actinomycetota</taxon>
        <taxon>Actinomycetes</taxon>
        <taxon>Propionibacteriales</taxon>
        <taxon>Propionibacteriaceae</taxon>
        <taxon>Acidipropionibacterium</taxon>
    </lineage>
</organism>
<dbReference type="InterPro" id="IPR046303">
    <property type="entry name" value="DUF6418"/>
</dbReference>
<dbReference type="RefSeq" id="WP_036982549.1">
    <property type="nucleotide sequence ID" value="NZ_LR134473.1"/>
</dbReference>
<feature type="domain" description="DUF6418" evidence="3">
    <location>
        <begin position="365"/>
        <end position="460"/>
    </location>
</feature>
<protein>
    <recommendedName>
        <fullName evidence="3">DUF6418 domain-containing protein</fullName>
    </recommendedName>
</protein>
<gene>
    <name evidence="4" type="ORF">NCTC13652_01185</name>
</gene>
<feature type="transmembrane region" description="Helical" evidence="2">
    <location>
        <begin position="397"/>
        <end position="427"/>
    </location>
</feature>
<accession>A0A448NYH3</accession>
<evidence type="ECO:0000256" key="2">
    <source>
        <dbReference type="SAM" id="Phobius"/>
    </source>
</evidence>
<keyword evidence="2" id="KW-0812">Transmembrane</keyword>
<feature type="transmembrane region" description="Helical" evidence="2">
    <location>
        <begin position="434"/>
        <end position="452"/>
    </location>
</feature>
<feature type="transmembrane region" description="Helical" evidence="2">
    <location>
        <begin position="162"/>
        <end position="181"/>
    </location>
</feature>
<feature type="transmembrane region" description="Helical" evidence="2">
    <location>
        <begin position="201"/>
        <end position="222"/>
    </location>
</feature>
<reference evidence="4 5" key="1">
    <citation type="submission" date="2018-12" db="EMBL/GenBank/DDBJ databases">
        <authorList>
            <consortium name="Pathogen Informatics"/>
        </authorList>
    </citation>
    <scope>NUCLEOTIDE SEQUENCE [LARGE SCALE GENOMIC DNA]</scope>
    <source>
        <strain evidence="4 5">NCTC13652</strain>
    </source>
</reference>
<dbReference type="Pfam" id="PF19982">
    <property type="entry name" value="DUF6418"/>
    <property type="match status" value="1"/>
</dbReference>
<feature type="transmembrane region" description="Helical" evidence="2">
    <location>
        <begin position="22"/>
        <end position="44"/>
    </location>
</feature>
<feature type="region of interest" description="Disordered" evidence="1">
    <location>
        <begin position="484"/>
        <end position="515"/>
    </location>
</feature>
<keyword evidence="2" id="KW-0472">Membrane</keyword>
<evidence type="ECO:0000256" key="1">
    <source>
        <dbReference type="SAM" id="MobiDB-lite"/>
    </source>
</evidence>
<dbReference type="AlphaFoldDB" id="A0A448NYH3"/>
<evidence type="ECO:0000313" key="5">
    <source>
        <dbReference type="Proteomes" id="UP000277858"/>
    </source>
</evidence>
<feature type="transmembrane region" description="Helical" evidence="2">
    <location>
        <begin position="287"/>
        <end position="306"/>
    </location>
</feature>
<feature type="transmembrane region" description="Helical" evidence="2">
    <location>
        <begin position="234"/>
        <end position="250"/>
    </location>
</feature>
<dbReference type="Proteomes" id="UP000277858">
    <property type="component" value="Chromosome"/>
</dbReference>
<name>A0A448NYH3_9ACTN</name>
<proteinExistence type="predicted"/>
<feature type="compositionally biased region" description="Polar residues" evidence="1">
    <location>
        <begin position="124"/>
        <end position="139"/>
    </location>
</feature>
<dbReference type="EMBL" id="LR134473">
    <property type="protein sequence ID" value="VEI02987.1"/>
    <property type="molecule type" value="Genomic_DNA"/>
</dbReference>